<dbReference type="AlphaFoldDB" id="A0A660L1H2"/>
<feature type="transmembrane region" description="Helical" evidence="8">
    <location>
        <begin position="263"/>
        <end position="282"/>
    </location>
</feature>
<evidence type="ECO:0000256" key="1">
    <source>
        <dbReference type="ARBA" id="ARBA00004651"/>
    </source>
</evidence>
<evidence type="ECO:0000313" key="12">
    <source>
        <dbReference type="Proteomes" id="UP000278962"/>
    </source>
</evidence>
<protein>
    <submittedName>
        <fullName evidence="11">Spermidine/putrescine transport system permease protein</fullName>
    </submittedName>
</protein>
<dbReference type="RefSeq" id="WP_121256509.1">
    <property type="nucleotide sequence ID" value="NZ_RBIL01000002.1"/>
</dbReference>
<dbReference type="PANTHER" id="PTHR43848">
    <property type="entry name" value="PUTRESCINE TRANSPORT SYSTEM PERMEASE PROTEIN POTI"/>
    <property type="match status" value="1"/>
</dbReference>
<comment type="subcellular location">
    <subcellularLocation>
        <location evidence="1 8">Cell membrane</location>
        <topology evidence="1 8">Multi-pass membrane protein</topology>
    </subcellularLocation>
</comment>
<dbReference type="Gene3D" id="1.10.3720.10">
    <property type="entry name" value="MetI-like"/>
    <property type="match status" value="1"/>
</dbReference>
<dbReference type="InterPro" id="IPR035906">
    <property type="entry name" value="MetI-like_sf"/>
</dbReference>
<keyword evidence="12" id="KW-1185">Reference proteome</keyword>
<feature type="region of interest" description="Disordered" evidence="9">
    <location>
        <begin position="1"/>
        <end position="29"/>
    </location>
</feature>
<feature type="transmembrane region" description="Helical" evidence="8">
    <location>
        <begin position="208"/>
        <end position="229"/>
    </location>
</feature>
<dbReference type="Proteomes" id="UP000278962">
    <property type="component" value="Unassembled WGS sequence"/>
</dbReference>
<dbReference type="OrthoDB" id="9810794at2"/>
<accession>A0A660L1H2</accession>
<evidence type="ECO:0000256" key="9">
    <source>
        <dbReference type="SAM" id="MobiDB-lite"/>
    </source>
</evidence>
<dbReference type="PROSITE" id="PS50928">
    <property type="entry name" value="ABC_TM1"/>
    <property type="match status" value="1"/>
</dbReference>
<comment type="similarity">
    <text evidence="2">Belongs to the binding-protein-dependent transport system permease family. CysTW subfamily.</text>
</comment>
<organism evidence="11 12">
    <name type="scientific">Solirubrobacter pauli</name>
    <dbReference type="NCBI Taxonomy" id="166793"/>
    <lineage>
        <taxon>Bacteria</taxon>
        <taxon>Bacillati</taxon>
        <taxon>Actinomycetota</taxon>
        <taxon>Thermoleophilia</taxon>
        <taxon>Solirubrobacterales</taxon>
        <taxon>Solirubrobacteraceae</taxon>
        <taxon>Solirubrobacter</taxon>
    </lineage>
</organism>
<comment type="caution">
    <text evidence="11">The sequence shown here is derived from an EMBL/GenBank/DDBJ whole genome shotgun (WGS) entry which is preliminary data.</text>
</comment>
<evidence type="ECO:0000256" key="4">
    <source>
        <dbReference type="ARBA" id="ARBA00022475"/>
    </source>
</evidence>
<name>A0A660L1H2_9ACTN</name>
<dbReference type="GO" id="GO:0055085">
    <property type="term" value="P:transmembrane transport"/>
    <property type="evidence" value="ECO:0007669"/>
    <property type="project" value="InterPro"/>
</dbReference>
<keyword evidence="7 8" id="KW-0472">Membrane</keyword>
<evidence type="ECO:0000259" key="10">
    <source>
        <dbReference type="PROSITE" id="PS50928"/>
    </source>
</evidence>
<feature type="transmembrane region" description="Helical" evidence="8">
    <location>
        <begin position="130"/>
        <end position="154"/>
    </location>
</feature>
<evidence type="ECO:0000256" key="3">
    <source>
        <dbReference type="ARBA" id="ARBA00022448"/>
    </source>
</evidence>
<proteinExistence type="inferred from homology"/>
<evidence type="ECO:0000256" key="6">
    <source>
        <dbReference type="ARBA" id="ARBA00022989"/>
    </source>
</evidence>
<evidence type="ECO:0000256" key="2">
    <source>
        <dbReference type="ARBA" id="ARBA00007069"/>
    </source>
</evidence>
<reference evidence="11 12" key="1">
    <citation type="submission" date="2018-10" db="EMBL/GenBank/DDBJ databases">
        <title>Genomic Encyclopedia of Archaeal and Bacterial Type Strains, Phase II (KMG-II): from individual species to whole genera.</title>
        <authorList>
            <person name="Goeker M."/>
        </authorList>
    </citation>
    <scope>NUCLEOTIDE SEQUENCE [LARGE SCALE GENOMIC DNA]</scope>
    <source>
        <strain evidence="11 12">DSM 14954</strain>
    </source>
</reference>
<keyword evidence="3 8" id="KW-0813">Transport</keyword>
<keyword evidence="6 8" id="KW-1133">Transmembrane helix</keyword>
<dbReference type="GO" id="GO:0005886">
    <property type="term" value="C:plasma membrane"/>
    <property type="evidence" value="ECO:0007669"/>
    <property type="project" value="UniProtKB-SubCell"/>
</dbReference>
<feature type="domain" description="ABC transmembrane type-1" evidence="10">
    <location>
        <begin position="92"/>
        <end position="282"/>
    </location>
</feature>
<dbReference type="Pfam" id="PF00528">
    <property type="entry name" value="BPD_transp_1"/>
    <property type="match status" value="1"/>
</dbReference>
<dbReference type="PANTHER" id="PTHR43848:SF2">
    <property type="entry name" value="PUTRESCINE TRANSPORT SYSTEM PERMEASE PROTEIN POTI"/>
    <property type="match status" value="1"/>
</dbReference>
<dbReference type="InterPro" id="IPR051789">
    <property type="entry name" value="Bact_Polyamine_Transport"/>
</dbReference>
<feature type="transmembrane region" description="Helical" evidence="8">
    <location>
        <begin position="160"/>
        <end position="179"/>
    </location>
</feature>
<feature type="transmembrane region" description="Helical" evidence="8">
    <location>
        <begin position="36"/>
        <end position="60"/>
    </location>
</feature>
<keyword evidence="5 8" id="KW-0812">Transmembrane</keyword>
<gene>
    <name evidence="11" type="ORF">C8N24_5744</name>
</gene>
<dbReference type="CDD" id="cd06261">
    <property type="entry name" value="TM_PBP2"/>
    <property type="match status" value="1"/>
</dbReference>
<evidence type="ECO:0000313" key="11">
    <source>
        <dbReference type="EMBL" id="RKQ87716.1"/>
    </source>
</evidence>
<feature type="transmembrane region" description="Helical" evidence="8">
    <location>
        <begin position="98"/>
        <end position="118"/>
    </location>
</feature>
<dbReference type="InterPro" id="IPR000515">
    <property type="entry name" value="MetI-like"/>
</dbReference>
<feature type="compositionally biased region" description="Low complexity" evidence="9">
    <location>
        <begin position="1"/>
        <end position="11"/>
    </location>
</feature>
<dbReference type="EMBL" id="RBIL01000002">
    <property type="protein sequence ID" value="RKQ87716.1"/>
    <property type="molecule type" value="Genomic_DNA"/>
</dbReference>
<keyword evidence="4" id="KW-1003">Cell membrane</keyword>
<evidence type="ECO:0000256" key="5">
    <source>
        <dbReference type="ARBA" id="ARBA00022692"/>
    </source>
</evidence>
<evidence type="ECO:0000256" key="8">
    <source>
        <dbReference type="RuleBase" id="RU363032"/>
    </source>
</evidence>
<dbReference type="SUPFAM" id="SSF161098">
    <property type="entry name" value="MetI-like"/>
    <property type="match status" value="1"/>
</dbReference>
<sequence>MAVEAAPAAGRAVEEEIAGPPTGGGSKGRDKLRHGLLALWSVLALLYLFIPVFIVVLFSFNDNQGRFNFTWQGFTLRHWADPFADPDLAKALTNSVEIALISTAIATALGTFMAMALVRYRFRGRSTVDFFVFMPLSSPEVVLGAALLAMFLTLNINTGFVTIVIAHVMFTVSYVVVTVKARLEGMDRHIEEAAMDLGATEWTTFRKVTLPMIAPGVAAAAMLAAAISFDDYVITSFNAGQTQTFPLFIFGATRQGVPAEVNVLATMLLIVVLGLMGVNLLIQRALARRDSKRTD</sequence>
<evidence type="ECO:0000256" key="7">
    <source>
        <dbReference type="ARBA" id="ARBA00023136"/>
    </source>
</evidence>